<keyword evidence="1" id="KW-0175">Coiled coil</keyword>
<dbReference type="EMBL" id="MLAW01000006">
    <property type="protein sequence ID" value="OJJ26570.1"/>
    <property type="molecule type" value="Genomic_DNA"/>
</dbReference>
<dbReference type="AlphaFoldDB" id="A0A1L9QV64"/>
<evidence type="ECO:0000313" key="4">
    <source>
        <dbReference type="Proteomes" id="UP000183940"/>
    </source>
</evidence>
<dbReference type="Proteomes" id="UP000183940">
    <property type="component" value="Unassembled WGS sequence"/>
</dbReference>
<sequence length="180" mass="20721">MDINPPNSNPLEPTNKRRLGTAEVHRPTELPPFPKYKPTRLSRYQNQYSPNLAIDVLHDIEAIACQWQDRLDQIHDQITALYHQGPIIEGWLESTPNSTHGNSSASSRTSYRLCRLNENGEVWSRPCPSEEVASMSLAIHRYQQLRQFLNQKHMLEERLSQLAQSLKSLHRQLGDGGMER</sequence>
<feature type="region of interest" description="Disordered" evidence="2">
    <location>
        <begin position="1"/>
        <end position="39"/>
    </location>
</feature>
<proteinExistence type="predicted"/>
<feature type="compositionally biased region" description="Polar residues" evidence="2">
    <location>
        <begin position="1"/>
        <end position="12"/>
    </location>
</feature>
<dbReference type="STRING" id="1925591.BI308_05610"/>
<evidence type="ECO:0000256" key="2">
    <source>
        <dbReference type="SAM" id="MobiDB-lite"/>
    </source>
</evidence>
<gene>
    <name evidence="3" type="ORF">BI308_05610</name>
</gene>
<comment type="caution">
    <text evidence="3">The sequence shown here is derived from an EMBL/GenBank/DDBJ whole genome shotgun (WGS) entry which is preliminary data.</text>
</comment>
<protein>
    <submittedName>
        <fullName evidence="3">Uncharacterized protein</fullName>
    </submittedName>
</protein>
<evidence type="ECO:0000313" key="3">
    <source>
        <dbReference type="EMBL" id="OJJ26570.1"/>
    </source>
</evidence>
<evidence type="ECO:0000256" key="1">
    <source>
        <dbReference type="SAM" id="Coils"/>
    </source>
</evidence>
<feature type="coiled-coil region" evidence="1">
    <location>
        <begin position="145"/>
        <end position="172"/>
    </location>
</feature>
<reference evidence="3" key="1">
    <citation type="submission" date="2016-10" db="EMBL/GenBank/DDBJ databases">
        <title>CRISPR-Cas defence system in Roseofilum reptotaenium: evidence of a bacteriophage-cyanobacterium arms race in the coral black band disease.</title>
        <authorList>
            <person name="Buerger P."/>
            <person name="Wood-Charlson E.M."/>
            <person name="Weynberg K.D."/>
            <person name="Willis B."/>
            <person name="Van Oppen M.J."/>
        </authorList>
    </citation>
    <scope>NUCLEOTIDE SEQUENCE [LARGE SCALE GENOMIC DNA]</scope>
    <source>
        <strain evidence="3">AO1-A</strain>
    </source>
</reference>
<name>A0A1L9QV64_9CYAN</name>
<accession>A0A1L9QV64</accession>
<keyword evidence="4" id="KW-1185">Reference proteome</keyword>
<organism evidence="3 4">
    <name type="scientific">Roseofilum reptotaenium AO1-A</name>
    <dbReference type="NCBI Taxonomy" id="1925591"/>
    <lineage>
        <taxon>Bacteria</taxon>
        <taxon>Bacillati</taxon>
        <taxon>Cyanobacteriota</taxon>
        <taxon>Cyanophyceae</taxon>
        <taxon>Desertifilales</taxon>
        <taxon>Desertifilaceae</taxon>
        <taxon>Roseofilum</taxon>
    </lineage>
</organism>